<dbReference type="RefSeq" id="WP_198477787.1">
    <property type="nucleotide sequence ID" value="NZ_JADGMQ010000014.1"/>
</dbReference>
<name>A0ABS0SG62_9HYPH</name>
<evidence type="ECO:0000259" key="6">
    <source>
        <dbReference type="PROSITE" id="PS50850"/>
    </source>
</evidence>
<keyword evidence="2 5" id="KW-0812">Transmembrane</keyword>
<feature type="transmembrane region" description="Helical" evidence="5">
    <location>
        <begin position="76"/>
        <end position="94"/>
    </location>
</feature>
<comment type="subcellular location">
    <subcellularLocation>
        <location evidence="1">Membrane</location>
        <topology evidence="1">Multi-pass membrane protein</topology>
    </subcellularLocation>
</comment>
<dbReference type="Pfam" id="PF07690">
    <property type="entry name" value="MFS_1"/>
    <property type="match status" value="2"/>
</dbReference>
<evidence type="ECO:0000256" key="2">
    <source>
        <dbReference type="ARBA" id="ARBA00022692"/>
    </source>
</evidence>
<gene>
    <name evidence="7" type="ORF">IOD40_16440</name>
</gene>
<feature type="transmembrane region" description="Helical" evidence="5">
    <location>
        <begin position="163"/>
        <end position="185"/>
    </location>
</feature>
<feature type="transmembrane region" description="Helical" evidence="5">
    <location>
        <begin position="358"/>
        <end position="379"/>
    </location>
</feature>
<feature type="transmembrane region" description="Helical" evidence="5">
    <location>
        <begin position="42"/>
        <end position="69"/>
    </location>
</feature>
<evidence type="ECO:0000256" key="1">
    <source>
        <dbReference type="ARBA" id="ARBA00004141"/>
    </source>
</evidence>
<feature type="transmembrane region" description="Helical" evidence="5">
    <location>
        <begin position="206"/>
        <end position="228"/>
    </location>
</feature>
<dbReference type="EMBL" id="JADGMQ010000014">
    <property type="protein sequence ID" value="MBI1622251.1"/>
    <property type="molecule type" value="Genomic_DNA"/>
</dbReference>
<feature type="transmembrane region" description="Helical" evidence="5">
    <location>
        <begin position="100"/>
        <end position="119"/>
    </location>
</feature>
<feature type="transmembrane region" description="Helical" evidence="5">
    <location>
        <begin position="12"/>
        <end position="30"/>
    </location>
</feature>
<comment type="caution">
    <text evidence="7">The sequence shown here is derived from an EMBL/GenBank/DDBJ whole genome shotgun (WGS) entry which is preliminary data.</text>
</comment>
<evidence type="ECO:0000313" key="8">
    <source>
        <dbReference type="Proteomes" id="UP000601789"/>
    </source>
</evidence>
<evidence type="ECO:0000256" key="4">
    <source>
        <dbReference type="ARBA" id="ARBA00023136"/>
    </source>
</evidence>
<evidence type="ECO:0000256" key="5">
    <source>
        <dbReference type="SAM" id="Phobius"/>
    </source>
</evidence>
<dbReference type="InterPro" id="IPR020846">
    <property type="entry name" value="MFS_dom"/>
</dbReference>
<feature type="transmembrane region" description="Helical" evidence="5">
    <location>
        <begin position="273"/>
        <end position="290"/>
    </location>
</feature>
<dbReference type="PANTHER" id="PTHR23514:SF13">
    <property type="entry name" value="INNER MEMBRANE PROTEIN YBJJ"/>
    <property type="match status" value="1"/>
</dbReference>
<dbReference type="InterPro" id="IPR036259">
    <property type="entry name" value="MFS_trans_sf"/>
</dbReference>
<organism evidence="7 8">
    <name type="scientific">Aquamicrobium zhengzhouense</name>
    <dbReference type="NCBI Taxonomy" id="2781738"/>
    <lineage>
        <taxon>Bacteria</taxon>
        <taxon>Pseudomonadati</taxon>
        <taxon>Pseudomonadota</taxon>
        <taxon>Alphaproteobacteria</taxon>
        <taxon>Hyphomicrobiales</taxon>
        <taxon>Phyllobacteriaceae</taxon>
        <taxon>Aquamicrobium</taxon>
    </lineage>
</organism>
<keyword evidence="3 5" id="KW-1133">Transmembrane helix</keyword>
<reference evidence="7 8" key="1">
    <citation type="submission" date="2020-10" db="EMBL/GenBank/DDBJ databases">
        <title>Aquamicrobium zhengzhouensis sp. nov., a exopolysaccharide producing bacterium isolated from farmland soil.</title>
        <authorList>
            <person name="Wang X."/>
        </authorList>
    </citation>
    <scope>NUCLEOTIDE SEQUENCE [LARGE SCALE GENOMIC DNA]</scope>
    <source>
        <strain evidence="8">cd-1</strain>
    </source>
</reference>
<feature type="transmembrane region" description="Helical" evidence="5">
    <location>
        <begin position="296"/>
        <end position="316"/>
    </location>
</feature>
<dbReference type="CDD" id="cd17393">
    <property type="entry name" value="MFS_MosC_like"/>
    <property type="match status" value="1"/>
</dbReference>
<feature type="transmembrane region" description="Helical" evidence="5">
    <location>
        <begin position="240"/>
        <end position="261"/>
    </location>
</feature>
<dbReference type="Proteomes" id="UP000601789">
    <property type="component" value="Unassembled WGS sequence"/>
</dbReference>
<dbReference type="PROSITE" id="PS50850">
    <property type="entry name" value="MFS"/>
    <property type="match status" value="1"/>
</dbReference>
<keyword evidence="8" id="KW-1185">Reference proteome</keyword>
<proteinExistence type="predicted"/>
<feature type="transmembrane region" description="Helical" evidence="5">
    <location>
        <begin position="140"/>
        <end position="157"/>
    </location>
</feature>
<sequence>MSPERQAARLGRWAVASMFFANGFVTGSWAPQVPLLLSRFDIAETIVGLLILIFGLGALVAMPTCGWLMSRYGSKSVLRGFGAVLGIVLPAVALAPNLYLVIPAIFALGGVVGGMDVAMNTNAVETERQLGRAIMSSSHGFWSLGGFAGSATGGLLIQGTGHVTQSIIVGAVAYLMVFAVWRWLIGAPVETSSTRRERFRFPRDPLIYLIGIIALFCMIPEGSVLEWGAVHLQRSLGADIGVAGFAFAGFAVTMAVMRFMGDGIRNRFGAVRTLRVSALIAAAGMLMAGLASTPLWAIAAFALAGIGVANMVPIAFSAAGNHQGIASATAVSVVTTMGYSGMLVAPSAIGFIGERVGFAVVFVALSGFLLAVSAMAGSVRRADFNANAG</sequence>
<feature type="domain" description="Major facilitator superfamily (MFS) profile" evidence="6">
    <location>
        <begin position="206"/>
        <end position="389"/>
    </location>
</feature>
<evidence type="ECO:0000313" key="7">
    <source>
        <dbReference type="EMBL" id="MBI1622251.1"/>
    </source>
</evidence>
<dbReference type="PANTHER" id="PTHR23514">
    <property type="entry name" value="BYPASS OF STOP CODON PROTEIN 6"/>
    <property type="match status" value="1"/>
</dbReference>
<keyword evidence="4 5" id="KW-0472">Membrane</keyword>
<dbReference type="InterPro" id="IPR051788">
    <property type="entry name" value="MFS_Transporter"/>
</dbReference>
<dbReference type="Gene3D" id="1.20.1250.20">
    <property type="entry name" value="MFS general substrate transporter like domains"/>
    <property type="match status" value="2"/>
</dbReference>
<dbReference type="InterPro" id="IPR011701">
    <property type="entry name" value="MFS"/>
</dbReference>
<protein>
    <submittedName>
        <fullName evidence="7">MFS transporter</fullName>
    </submittedName>
</protein>
<dbReference type="SUPFAM" id="SSF103473">
    <property type="entry name" value="MFS general substrate transporter"/>
    <property type="match status" value="1"/>
</dbReference>
<evidence type="ECO:0000256" key="3">
    <source>
        <dbReference type="ARBA" id="ARBA00022989"/>
    </source>
</evidence>
<accession>A0ABS0SG62</accession>
<feature type="transmembrane region" description="Helical" evidence="5">
    <location>
        <begin position="328"/>
        <end position="352"/>
    </location>
</feature>